<feature type="signal peptide" evidence="1">
    <location>
        <begin position="1"/>
        <end position="24"/>
    </location>
</feature>
<dbReference type="InterPro" id="IPR013424">
    <property type="entry name" value="Ice-binding_C"/>
</dbReference>
<dbReference type="AlphaFoldDB" id="A0A366FHV5"/>
<protein>
    <submittedName>
        <fullName evidence="2">Putative secreted protein with PEP-CTERM sorting signal</fullName>
    </submittedName>
</protein>
<accession>A0A366FHV5</accession>
<evidence type="ECO:0000313" key="3">
    <source>
        <dbReference type="Proteomes" id="UP000253529"/>
    </source>
</evidence>
<sequence>MKWGRSTIAAFALFAAMPIVGAGASETYAYVGDPFTQFDSPTYTSSDYAALSFTLPSALGDNFSGAVEPTSFTASDGIESFSNGPLSSIIAVVDTNSTGQISEWAIFAWYSYGTSSTPGTNARQVFTSYGLGDSVTAINDLVGNHASTQDQVQLWQCPFNQCEEYAEASTFSNPGSWTAVASDAPEPSTWALMIIGFAGLGCIGNRWRTGAPVAA</sequence>
<proteinExistence type="predicted"/>
<keyword evidence="1" id="KW-0732">Signal</keyword>
<organism evidence="2 3">
    <name type="scientific">Roseiarcus fermentans</name>
    <dbReference type="NCBI Taxonomy" id="1473586"/>
    <lineage>
        <taxon>Bacteria</taxon>
        <taxon>Pseudomonadati</taxon>
        <taxon>Pseudomonadota</taxon>
        <taxon>Alphaproteobacteria</taxon>
        <taxon>Hyphomicrobiales</taxon>
        <taxon>Roseiarcaceae</taxon>
        <taxon>Roseiarcus</taxon>
    </lineage>
</organism>
<comment type="caution">
    <text evidence="2">The sequence shown here is derived from an EMBL/GenBank/DDBJ whole genome shotgun (WGS) entry which is preliminary data.</text>
</comment>
<keyword evidence="3" id="KW-1185">Reference proteome</keyword>
<feature type="chain" id="PRO_5016768051" evidence="1">
    <location>
        <begin position="25"/>
        <end position="215"/>
    </location>
</feature>
<gene>
    <name evidence="2" type="ORF">DFR50_1096</name>
</gene>
<reference evidence="2 3" key="1">
    <citation type="submission" date="2018-06" db="EMBL/GenBank/DDBJ databases">
        <title>Genomic Encyclopedia of Type Strains, Phase IV (KMG-IV): sequencing the most valuable type-strain genomes for metagenomic binning, comparative biology and taxonomic classification.</title>
        <authorList>
            <person name="Goeker M."/>
        </authorList>
    </citation>
    <scope>NUCLEOTIDE SEQUENCE [LARGE SCALE GENOMIC DNA]</scope>
    <source>
        <strain evidence="2 3">DSM 24875</strain>
    </source>
</reference>
<name>A0A366FHV5_9HYPH</name>
<evidence type="ECO:0000256" key="1">
    <source>
        <dbReference type="SAM" id="SignalP"/>
    </source>
</evidence>
<dbReference type="NCBIfam" id="TIGR02595">
    <property type="entry name" value="PEP_CTERM"/>
    <property type="match status" value="1"/>
</dbReference>
<evidence type="ECO:0000313" key="2">
    <source>
        <dbReference type="EMBL" id="RBP14253.1"/>
    </source>
</evidence>
<dbReference type="Proteomes" id="UP000253529">
    <property type="component" value="Unassembled WGS sequence"/>
</dbReference>
<dbReference type="EMBL" id="QNRK01000009">
    <property type="protein sequence ID" value="RBP14253.1"/>
    <property type="molecule type" value="Genomic_DNA"/>
</dbReference>